<dbReference type="WBParaSite" id="Csp11.Scaffold605.g5692.t1">
    <property type="protein sequence ID" value="Csp11.Scaffold605.g5692.t1"/>
    <property type="gene ID" value="Csp11.Scaffold605.g5692"/>
</dbReference>
<name>A0A1I7TGG3_9PELO</name>
<evidence type="ECO:0000313" key="2">
    <source>
        <dbReference type="Proteomes" id="UP000095282"/>
    </source>
</evidence>
<feature type="compositionally biased region" description="Polar residues" evidence="1">
    <location>
        <begin position="62"/>
        <end position="73"/>
    </location>
</feature>
<feature type="region of interest" description="Disordered" evidence="1">
    <location>
        <begin position="1"/>
        <end position="36"/>
    </location>
</feature>
<organism evidence="2 3">
    <name type="scientific">Caenorhabditis tropicalis</name>
    <dbReference type="NCBI Taxonomy" id="1561998"/>
    <lineage>
        <taxon>Eukaryota</taxon>
        <taxon>Metazoa</taxon>
        <taxon>Ecdysozoa</taxon>
        <taxon>Nematoda</taxon>
        <taxon>Chromadorea</taxon>
        <taxon>Rhabditida</taxon>
        <taxon>Rhabditina</taxon>
        <taxon>Rhabditomorpha</taxon>
        <taxon>Rhabditoidea</taxon>
        <taxon>Rhabditidae</taxon>
        <taxon>Peloderinae</taxon>
        <taxon>Caenorhabditis</taxon>
    </lineage>
</organism>
<evidence type="ECO:0000256" key="1">
    <source>
        <dbReference type="SAM" id="MobiDB-lite"/>
    </source>
</evidence>
<feature type="region of interest" description="Disordered" evidence="1">
    <location>
        <begin position="60"/>
        <end position="103"/>
    </location>
</feature>
<dbReference type="AlphaFoldDB" id="A0A1I7TGG3"/>
<proteinExistence type="predicted"/>
<reference evidence="3" key="1">
    <citation type="submission" date="2016-11" db="UniProtKB">
        <authorList>
            <consortium name="WormBaseParasite"/>
        </authorList>
    </citation>
    <scope>IDENTIFICATION</scope>
</reference>
<feature type="compositionally biased region" description="Polar residues" evidence="1">
    <location>
        <begin position="92"/>
        <end position="103"/>
    </location>
</feature>
<sequence length="103" mass="11887">MWTPCDPCGPYAVRSRGNARMRRNKDRVETRDVSRDVSPATYLELFQMDRKGSDSSFLAKVQKSSWSRPNQAKSDVKPNKRLNKNSKEQNRTKWTTGSLQEGH</sequence>
<dbReference type="Proteomes" id="UP000095282">
    <property type="component" value="Unplaced"/>
</dbReference>
<keyword evidence="2" id="KW-1185">Reference proteome</keyword>
<accession>A0A1I7TGG3</accession>
<protein>
    <submittedName>
        <fullName evidence="3">KIAA1522</fullName>
    </submittedName>
</protein>
<evidence type="ECO:0000313" key="3">
    <source>
        <dbReference type="WBParaSite" id="Csp11.Scaffold605.g5692.t1"/>
    </source>
</evidence>
<feature type="compositionally biased region" description="Basic and acidic residues" evidence="1">
    <location>
        <begin position="26"/>
        <end position="35"/>
    </location>
</feature>